<dbReference type="RefSeq" id="WP_167237265.1">
    <property type="nucleotide sequence ID" value="NZ_WHJF01000027.1"/>
</dbReference>
<accession>A0ABX0MM39</accession>
<dbReference type="Proteomes" id="UP000610594">
    <property type="component" value="Unassembled WGS sequence"/>
</dbReference>
<comment type="caution">
    <text evidence="1">The sequence shown here is derived from an EMBL/GenBank/DDBJ whole genome shotgun (WGS) entry which is preliminary data.</text>
</comment>
<sequence>MLAAFTNTKATIPATTLKVNTMKTPGKQQADELATYKRASAALRKKIAAAAVPDEREILPVNGRIHLTLTGRPLNAEQQKALFGESALSPAVMRELADDGT</sequence>
<name>A0ABX0MM39_9BURK</name>
<dbReference type="EMBL" id="WHJF01000027">
    <property type="protein sequence ID" value="NHZ63147.1"/>
    <property type="molecule type" value="Genomic_DNA"/>
</dbReference>
<gene>
    <name evidence="1" type="ORF">F1735_12655</name>
</gene>
<evidence type="ECO:0000313" key="1">
    <source>
        <dbReference type="EMBL" id="NHZ63147.1"/>
    </source>
</evidence>
<keyword evidence="2" id="KW-1185">Reference proteome</keyword>
<proteinExistence type="predicted"/>
<protein>
    <submittedName>
        <fullName evidence="1">Uncharacterized protein</fullName>
    </submittedName>
</protein>
<evidence type="ECO:0000313" key="2">
    <source>
        <dbReference type="Proteomes" id="UP000610594"/>
    </source>
</evidence>
<organism evidence="1 2">
    <name type="scientific">Massilia genomosp. 1</name>
    <dbReference type="NCBI Taxonomy" id="2609280"/>
    <lineage>
        <taxon>Bacteria</taxon>
        <taxon>Pseudomonadati</taxon>
        <taxon>Pseudomonadota</taxon>
        <taxon>Betaproteobacteria</taxon>
        <taxon>Burkholderiales</taxon>
        <taxon>Oxalobacteraceae</taxon>
        <taxon>Telluria group</taxon>
        <taxon>Massilia</taxon>
    </lineage>
</organism>
<reference evidence="1 2" key="1">
    <citation type="submission" date="2019-10" db="EMBL/GenBank/DDBJ databases">
        <title>Taxonomy of Antarctic Massilia spp.: description of Massilia rubra sp. nov., Massilia aquatica sp. nov., Massilia mucilaginosa sp. nov., Massilia frigida sp. nov. isolated from streams, lakes and regoliths.</title>
        <authorList>
            <person name="Holochova P."/>
            <person name="Sedlacek I."/>
            <person name="Kralova S."/>
            <person name="Maslanova I."/>
            <person name="Busse H.-J."/>
            <person name="Stankova E."/>
            <person name="Vrbovska V."/>
            <person name="Kovarovic V."/>
            <person name="Bartak M."/>
            <person name="Svec P."/>
            <person name="Pantucek R."/>
        </authorList>
    </citation>
    <scope>NUCLEOTIDE SEQUENCE [LARGE SCALE GENOMIC DNA]</scope>
    <source>
        <strain evidence="1 2">CCM 8694</strain>
    </source>
</reference>